<proteinExistence type="inferred from homology"/>
<keyword evidence="6 8" id="KW-1133">Transmembrane helix</keyword>
<accession>A0ABW0YT61</accession>
<dbReference type="EMBL" id="JBHSOZ010000010">
    <property type="protein sequence ID" value="MFC5714368.1"/>
    <property type="molecule type" value="Genomic_DNA"/>
</dbReference>
<keyword evidence="4" id="KW-0309">Germination</keyword>
<feature type="transmembrane region" description="Helical" evidence="8">
    <location>
        <begin position="85"/>
        <end position="107"/>
    </location>
</feature>
<evidence type="ECO:0000256" key="7">
    <source>
        <dbReference type="ARBA" id="ARBA00023136"/>
    </source>
</evidence>
<evidence type="ECO:0000313" key="10">
    <source>
        <dbReference type="Proteomes" id="UP001596142"/>
    </source>
</evidence>
<evidence type="ECO:0000256" key="8">
    <source>
        <dbReference type="SAM" id="Phobius"/>
    </source>
</evidence>
<evidence type="ECO:0000256" key="1">
    <source>
        <dbReference type="ARBA" id="ARBA00004141"/>
    </source>
</evidence>
<dbReference type="PANTHER" id="PTHR34975:SF2">
    <property type="entry name" value="SPORE GERMINATION PROTEIN A2"/>
    <property type="match status" value="1"/>
</dbReference>
<name>A0ABW0YT61_9BACI</name>
<dbReference type="Pfam" id="PF03845">
    <property type="entry name" value="Spore_permease"/>
    <property type="match status" value="1"/>
</dbReference>
<feature type="transmembrane region" description="Helical" evidence="8">
    <location>
        <begin position="334"/>
        <end position="356"/>
    </location>
</feature>
<evidence type="ECO:0000313" key="9">
    <source>
        <dbReference type="EMBL" id="MFC5714368.1"/>
    </source>
</evidence>
<comment type="subcellular location">
    <subcellularLocation>
        <location evidence="1">Membrane</location>
        <topology evidence="1">Multi-pass membrane protein</topology>
    </subcellularLocation>
</comment>
<reference evidence="10" key="1">
    <citation type="journal article" date="2019" name="Int. J. Syst. Evol. Microbiol.">
        <title>The Global Catalogue of Microorganisms (GCM) 10K type strain sequencing project: providing services to taxonomists for standard genome sequencing and annotation.</title>
        <authorList>
            <consortium name="The Broad Institute Genomics Platform"/>
            <consortium name="The Broad Institute Genome Sequencing Center for Infectious Disease"/>
            <person name="Wu L."/>
            <person name="Ma J."/>
        </authorList>
    </citation>
    <scope>NUCLEOTIDE SEQUENCE [LARGE SCALE GENOMIC DNA]</scope>
    <source>
        <strain evidence="10">CECT 7184</strain>
    </source>
</reference>
<keyword evidence="7 8" id="KW-0472">Membrane</keyword>
<dbReference type="PANTHER" id="PTHR34975">
    <property type="entry name" value="SPORE GERMINATION PROTEIN A2"/>
    <property type="match status" value="1"/>
</dbReference>
<feature type="transmembrane region" description="Helical" evidence="8">
    <location>
        <begin position="40"/>
        <end position="64"/>
    </location>
</feature>
<keyword evidence="5 8" id="KW-0812">Transmembrane</keyword>
<feature type="transmembrane region" description="Helical" evidence="8">
    <location>
        <begin position="113"/>
        <end position="133"/>
    </location>
</feature>
<dbReference type="RefSeq" id="WP_385943024.1">
    <property type="nucleotide sequence ID" value="NZ_JBHSOZ010000010.1"/>
</dbReference>
<evidence type="ECO:0000256" key="5">
    <source>
        <dbReference type="ARBA" id="ARBA00022692"/>
    </source>
</evidence>
<comment type="similarity">
    <text evidence="2">Belongs to the amino acid-polyamine-organocation (APC) superfamily. Spore germination protein (SGP) (TC 2.A.3.9) family.</text>
</comment>
<dbReference type="InterPro" id="IPR004761">
    <property type="entry name" value="Spore_GerAB"/>
</dbReference>
<feature type="transmembrane region" description="Helical" evidence="8">
    <location>
        <begin position="302"/>
        <end position="322"/>
    </location>
</feature>
<feature type="transmembrane region" description="Helical" evidence="8">
    <location>
        <begin position="12"/>
        <end position="34"/>
    </location>
</feature>
<feature type="transmembrane region" description="Helical" evidence="8">
    <location>
        <begin position="145"/>
        <end position="165"/>
    </location>
</feature>
<organism evidence="9 10">
    <name type="scientific">Thalassorhabdus alkalitolerans</name>
    <dbReference type="NCBI Taxonomy" id="2282697"/>
    <lineage>
        <taxon>Bacteria</taxon>
        <taxon>Bacillati</taxon>
        <taxon>Bacillota</taxon>
        <taxon>Bacilli</taxon>
        <taxon>Bacillales</taxon>
        <taxon>Bacillaceae</taxon>
        <taxon>Thalassorhabdus</taxon>
    </lineage>
</organism>
<dbReference type="NCBIfam" id="TIGR00912">
    <property type="entry name" value="2A0309"/>
    <property type="match status" value="1"/>
</dbReference>
<feature type="transmembrane region" description="Helical" evidence="8">
    <location>
        <begin position="270"/>
        <end position="290"/>
    </location>
</feature>
<sequence>MKILSPSEITPFQLFFIIIQTQIGVNILSLAYTVSDEAGWNGWIAIPLGGLFTAIIMIVIWAVYKRQRSSLFEMAPYLIGKVPGAFLNTLYTLFFLGIAAVALVLYAEVITKWIFHHTPVWAVLLIMVIKAVYLVQKDVQVMAQFYVIISGALIILIAAICVGLFDANINYIRPFGQNLDLPSLYHGMKSSILAIVGFELVLIFFALTKGTMKQKLKASLAANVFVTVLYTMSAVIPMMFFSPKEIEIVPEPVVYMLKAYSTPVFERIDLVFLAIWIVFVLTSYSTYVFLASKGVTTLFPAMKYKTAVLVVALLSYLLALIPRNQLFIDMVTEWAGNISFLFIAGFPIFLYIFSLLRKRRPA</sequence>
<comment type="caution">
    <text evidence="9">The sequence shown here is derived from an EMBL/GenBank/DDBJ whole genome shotgun (WGS) entry which is preliminary data.</text>
</comment>
<dbReference type="Gene3D" id="1.20.1740.10">
    <property type="entry name" value="Amino acid/polyamine transporter I"/>
    <property type="match status" value="1"/>
</dbReference>
<gene>
    <name evidence="9" type="ORF">ACFPU1_16580</name>
</gene>
<evidence type="ECO:0000256" key="3">
    <source>
        <dbReference type="ARBA" id="ARBA00022448"/>
    </source>
</evidence>
<dbReference type="Proteomes" id="UP001596142">
    <property type="component" value="Unassembled WGS sequence"/>
</dbReference>
<feature type="transmembrane region" description="Helical" evidence="8">
    <location>
        <begin position="185"/>
        <end position="208"/>
    </location>
</feature>
<feature type="transmembrane region" description="Helical" evidence="8">
    <location>
        <begin position="220"/>
        <end position="241"/>
    </location>
</feature>
<evidence type="ECO:0000256" key="4">
    <source>
        <dbReference type="ARBA" id="ARBA00022544"/>
    </source>
</evidence>
<keyword evidence="3" id="KW-0813">Transport</keyword>
<evidence type="ECO:0000256" key="2">
    <source>
        <dbReference type="ARBA" id="ARBA00007998"/>
    </source>
</evidence>
<keyword evidence="10" id="KW-1185">Reference proteome</keyword>
<evidence type="ECO:0000256" key="6">
    <source>
        <dbReference type="ARBA" id="ARBA00022989"/>
    </source>
</evidence>
<protein>
    <submittedName>
        <fullName evidence="9">GerAB/ArcD/ProY family transporter</fullName>
    </submittedName>
</protein>